<dbReference type="InterPro" id="IPR020503">
    <property type="entry name" value="Uncharacterised_Rv2561"/>
</dbReference>
<feature type="domain" description="Guanylate cyclase" evidence="2">
    <location>
        <begin position="7"/>
        <end position="144"/>
    </location>
</feature>
<dbReference type="PROSITE" id="PS50125">
    <property type="entry name" value="GUANYLATE_CYCLASE_2"/>
    <property type="match status" value="1"/>
</dbReference>
<dbReference type="Pfam" id="PF10851">
    <property type="entry name" value="DUF2652"/>
    <property type="match status" value="1"/>
</dbReference>
<keyword evidence="4" id="KW-1185">Reference proteome</keyword>
<comment type="caution">
    <text evidence="3">The sequence shown here is derived from an EMBL/GenBank/DDBJ whole genome shotgun (WGS) entry which is preliminary data.</text>
</comment>
<dbReference type="GO" id="GO:0004016">
    <property type="term" value="F:adenylate cyclase activity"/>
    <property type="evidence" value="ECO:0007669"/>
    <property type="project" value="UniProtKB-ARBA"/>
</dbReference>
<dbReference type="GO" id="GO:0009190">
    <property type="term" value="P:cyclic nucleotide biosynthetic process"/>
    <property type="evidence" value="ECO:0007669"/>
    <property type="project" value="InterPro"/>
</dbReference>
<evidence type="ECO:0000256" key="1">
    <source>
        <dbReference type="SAM" id="MobiDB-lite"/>
    </source>
</evidence>
<dbReference type="InterPro" id="IPR001054">
    <property type="entry name" value="A/G_cyclase"/>
</dbReference>
<organism evidence="3 4">
    <name type="scientific">Agromyces mariniharenae</name>
    <dbReference type="NCBI Taxonomy" id="2604423"/>
    <lineage>
        <taxon>Bacteria</taxon>
        <taxon>Bacillati</taxon>
        <taxon>Actinomycetota</taxon>
        <taxon>Actinomycetes</taxon>
        <taxon>Micrococcales</taxon>
        <taxon>Microbacteriaceae</taxon>
        <taxon>Agromyces</taxon>
    </lineage>
</organism>
<feature type="region of interest" description="Disordered" evidence="1">
    <location>
        <begin position="222"/>
        <end position="259"/>
    </location>
</feature>
<evidence type="ECO:0000313" key="3">
    <source>
        <dbReference type="EMBL" id="TYL54187.1"/>
    </source>
</evidence>
<dbReference type="Gene3D" id="3.30.70.1230">
    <property type="entry name" value="Nucleotide cyclase"/>
    <property type="match status" value="1"/>
</dbReference>
<proteinExistence type="predicted"/>
<dbReference type="SUPFAM" id="SSF55073">
    <property type="entry name" value="Nucleotide cyclase"/>
    <property type="match status" value="1"/>
</dbReference>
<dbReference type="RefSeq" id="WP_148733657.1">
    <property type="nucleotide sequence ID" value="NZ_VSSB01000001.1"/>
</dbReference>
<evidence type="ECO:0000259" key="2">
    <source>
        <dbReference type="PROSITE" id="PS50125"/>
    </source>
</evidence>
<evidence type="ECO:0000313" key="4">
    <source>
        <dbReference type="Proteomes" id="UP000325243"/>
    </source>
</evidence>
<protein>
    <submittedName>
        <fullName evidence="3">DUF2652 domain-containing protein</fullName>
    </submittedName>
</protein>
<accession>A0A5S4V4X9</accession>
<dbReference type="InterPro" id="IPR029787">
    <property type="entry name" value="Nucleotide_cyclase"/>
</dbReference>
<gene>
    <name evidence="3" type="ORF">FYC51_11470</name>
</gene>
<dbReference type="AlphaFoldDB" id="A0A5S4V4X9"/>
<name>A0A5S4V4X9_9MICO</name>
<reference evidence="3 4" key="1">
    <citation type="submission" date="2019-08" db="EMBL/GenBank/DDBJ databases">
        <authorList>
            <person name="Hu J."/>
        </authorList>
    </citation>
    <scope>NUCLEOTIDE SEQUENCE [LARGE SCALE GENOMIC DNA]</scope>
    <source>
        <strain evidence="3 4">NEAU-184</strain>
    </source>
</reference>
<dbReference type="EMBL" id="VSSB01000001">
    <property type="protein sequence ID" value="TYL54187.1"/>
    <property type="molecule type" value="Genomic_DNA"/>
</dbReference>
<dbReference type="GO" id="GO:0035556">
    <property type="term" value="P:intracellular signal transduction"/>
    <property type="evidence" value="ECO:0007669"/>
    <property type="project" value="InterPro"/>
</dbReference>
<dbReference type="Proteomes" id="UP000325243">
    <property type="component" value="Unassembled WGS sequence"/>
</dbReference>
<sequence>MDSGRAVLLIADIGGYTEYMSTHRMSLAHAEVNTARMLEKMIDAAPGFDLIEIEGDAAFLSRKAENGDAQTAIVDILEAAVAMHRAFHEERQYVAANLCPCTGCKGAADLKLKFVAHVGDVATQTIRDRIKLVGIDVILVHRLLKNPVGIPEYVLLSEDLYRAGPDAVRQPMQEVAPELEGFGTVRAYFVDVGDLEDPLPPLPPPAWPGRLSRTAAAAGKGLPYMMGLKRTRRGASDQPDDEGPARFQRTGGKRPAPPR</sequence>